<dbReference type="InterPro" id="IPR045085">
    <property type="entry name" value="HLD_clamp_pol_III_gamma_tau"/>
</dbReference>
<evidence type="ECO:0000256" key="1">
    <source>
        <dbReference type="ARBA" id="ARBA00006360"/>
    </source>
</evidence>
<protein>
    <recommendedName>
        <fullName evidence="2">DNA-directed DNA polymerase</fullName>
        <ecNumber evidence="2">2.7.7.7</ecNumber>
    </recommendedName>
</protein>
<evidence type="ECO:0000313" key="14">
    <source>
        <dbReference type="EMBL" id="EEP66200.1"/>
    </source>
</evidence>
<evidence type="ECO:0000256" key="2">
    <source>
        <dbReference type="ARBA" id="ARBA00012417"/>
    </source>
</evidence>
<dbReference type="RefSeq" id="WP_005385219.1">
    <property type="nucleotide sequence ID" value="NZ_GG667604.1"/>
</dbReference>
<name>C4FMM4_9FIRM</name>
<dbReference type="NCBIfam" id="TIGR02397">
    <property type="entry name" value="dnaX_nterm"/>
    <property type="match status" value="1"/>
</dbReference>
<feature type="compositionally biased region" description="Low complexity" evidence="12">
    <location>
        <begin position="679"/>
        <end position="689"/>
    </location>
</feature>
<keyword evidence="9" id="KW-0067">ATP-binding</keyword>
<evidence type="ECO:0000256" key="9">
    <source>
        <dbReference type="ARBA" id="ARBA00022840"/>
    </source>
</evidence>
<evidence type="ECO:0000313" key="15">
    <source>
        <dbReference type="Proteomes" id="UP000003529"/>
    </source>
</evidence>
<feature type="domain" description="AAA+ ATPase" evidence="13">
    <location>
        <begin position="37"/>
        <end position="179"/>
    </location>
</feature>
<dbReference type="SUPFAM" id="SSF48019">
    <property type="entry name" value="post-AAA+ oligomerization domain-like"/>
    <property type="match status" value="1"/>
</dbReference>
<evidence type="ECO:0000256" key="5">
    <source>
        <dbReference type="ARBA" id="ARBA00022705"/>
    </source>
</evidence>
<dbReference type="EMBL" id="ACIK02000004">
    <property type="protein sequence ID" value="EEP66200.1"/>
    <property type="molecule type" value="Genomic_DNA"/>
</dbReference>
<evidence type="ECO:0000256" key="3">
    <source>
        <dbReference type="ARBA" id="ARBA00022679"/>
    </source>
</evidence>
<dbReference type="AlphaFoldDB" id="C4FMM4"/>
<gene>
    <name evidence="14" type="primary">dnaX</name>
    <name evidence="14" type="ORF">VEIDISOL_00266</name>
</gene>
<dbReference type="PANTHER" id="PTHR11669:SF0">
    <property type="entry name" value="PROTEIN STICHEL-LIKE 2"/>
    <property type="match status" value="1"/>
</dbReference>
<dbReference type="OrthoDB" id="9810148at2"/>
<dbReference type="InterPro" id="IPR050238">
    <property type="entry name" value="DNA_Rep/Repair_Clamp_Loader"/>
</dbReference>
<dbReference type="FunFam" id="3.40.50.300:FF:000014">
    <property type="entry name" value="DNA polymerase III subunit gamma/tau"/>
    <property type="match status" value="1"/>
</dbReference>
<keyword evidence="15" id="KW-1185">Reference proteome</keyword>
<feature type="region of interest" description="Disordered" evidence="12">
    <location>
        <begin position="730"/>
        <end position="768"/>
    </location>
</feature>
<dbReference type="Proteomes" id="UP000003529">
    <property type="component" value="Unassembled WGS sequence"/>
</dbReference>
<keyword evidence="7" id="KW-0547">Nucleotide-binding</keyword>
<feature type="compositionally biased region" description="Pro residues" evidence="12">
    <location>
        <begin position="445"/>
        <end position="487"/>
    </location>
</feature>
<comment type="caution">
    <text evidence="14">The sequence shown here is derived from an EMBL/GenBank/DDBJ whole genome shotgun (WGS) entry which is preliminary data.</text>
</comment>
<dbReference type="Gene3D" id="3.40.50.300">
    <property type="entry name" value="P-loop containing nucleotide triphosphate hydrolases"/>
    <property type="match status" value="1"/>
</dbReference>
<dbReference type="InterPro" id="IPR003593">
    <property type="entry name" value="AAA+_ATPase"/>
</dbReference>
<feature type="compositionally biased region" description="Polar residues" evidence="12">
    <location>
        <begin position="644"/>
        <end position="666"/>
    </location>
</feature>
<dbReference type="Pfam" id="PF22608">
    <property type="entry name" value="DNAX_ATPase_lid"/>
    <property type="match status" value="1"/>
</dbReference>
<evidence type="ECO:0000256" key="12">
    <source>
        <dbReference type="SAM" id="MobiDB-lite"/>
    </source>
</evidence>
<organism evidence="14 15">
    <name type="scientific">Veillonella dispar ATCC 17748</name>
    <dbReference type="NCBI Taxonomy" id="546273"/>
    <lineage>
        <taxon>Bacteria</taxon>
        <taxon>Bacillati</taxon>
        <taxon>Bacillota</taxon>
        <taxon>Negativicutes</taxon>
        <taxon>Veillonellales</taxon>
        <taxon>Veillonellaceae</taxon>
        <taxon>Veillonella</taxon>
    </lineage>
</organism>
<evidence type="ECO:0000256" key="6">
    <source>
        <dbReference type="ARBA" id="ARBA00022723"/>
    </source>
</evidence>
<evidence type="ECO:0000256" key="11">
    <source>
        <dbReference type="ARBA" id="ARBA00049244"/>
    </source>
</evidence>
<feature type="compositionally biased region" description="Polar residues" evidence="12">
    <location>
        <begin position="690"/>
        <end position="703"/>
    </location>
</feature>
<reference evidence="14" key="1">
    <citation type="submission" date="2009-04" db="EMBL/GenBank/DDBJ databases">
        <authorList>
            <person name="Weinstock G."/>
            <person name="Sodergren E."/>
            <person name="Clifton S."/>
            <person name="Fulton L."/>
            <person name="Fulton B."/>
            <person name="Courtney L."/>
            <person name="Fronick C."/>
            <person name="Harrison M."/>
            <person name="Strong C."/>
            <person name="Farmer C."/>
            <person name="Delahaunty K."/>
            <person name="Markovic C."/>
            <person name="Hall O."/>
            <person name="Minx P."/>
            <person name="Tomlinson C."/>
            <person name="Mitreva M."/>
            <person name="Nelson J."/>
            <person name="Hou S."/>
            <person name="Wollam A."/>
            <person name="Pepin K.H."/>
            <person name="Johnson M."/>
            <person name="Bhonagiri V."/>
            <person name="Nash W.E."/>
            <person name="Warren W."/>
            <person name="Chinwalla A."/>
            <person name="Mardis E.R."/>
            <person name="Wilson R.K."/>
        </authorList>
    </citation>
    <scope>NUCLEOTIDE SEQUENCE [LARGE SCALE GENOMIC DNA]</scope>
    <source>
        <strain evidence="14">ATCC 17748</strain>
    </source>
</reference>
<dbReference type="FunFam" id="1.10.8.60:FF:000013">
    <property type="entry name" value="DNA polymerase III subunit gamma/tau"/>
    <property type="match status" value="1"/>
</dbReference>
<evidence type="ECO:0000256" key="4">
    <source>
        <dbReference type="ARBA" id="ARBA00022695"/>
    </source>
</evidence>
<comment type="similarity">
    <text evidence="1">Belongs to the DnaX/STICHEL family.</text>
</comment>
<feature type="region of interest" description="Disordered" evidence="12">
    <location>
        <begin position="433"/>
        <end position="517"/>
    </location>
</feature>
<dbReference type="EC" id="2.7.7.7" evidence="2"/>
<accession>C4FMM4</accession>
<dbReference type="Pfam" id="PF13177">
    <property type="entry name" value="DNA_pol3_delta2"/>
    <property type="match status" value="1"/>
</dbReference>
<keyword evidence="6" id="KW-0479">Metal-binding</keyword>
<dbReference type="PANTHER" id="PTHR11669">
    <property type="entry name" value="REPLICATION FACTOR C / DNA POLYMERASE III GAMMA-TAU SUBUNIT"/>
    <property type="match status" value="1"/>
</dbReference>
<dbReference type="HOGENOM" id="CLU_006229_7_0_9"/>
<dbReference type="InterPro" id="IPR008921">
    <property type="entry name" value="DNA_pol3_clamp-load_cplx_C"/>
</dbReference>
<dbReference type="PRINTS" id="PR00300">
    <property type="entry name" value="CLPPROTEASEA"/>
</dbReference>
<dbReference type="InterPro" id="IPR027417">
    <property type="entry name" value="P-loop_NTPase"/>
</dbReference>
<dbReference type="CDD" id="cd18137">
    <property type="entry name" value="HLD_clamp_pol_III_gamma_tau"/>
    <property type="match status" value="1"/>
</dbReference>
<dbReference type="GO" id="GO:0003887">
    <property type="term" value="F:DNA-directed DNA polymerase activity"/>
    <property type="evidence" value="ECO:0007669"/>
    <property type="project" value="UniProtKB-KW"/>
</dbReference>
<dbReference type="GO" id="GO:0003677">
    <property type="term" value="F:DNA binding"/>
    <property type="evidence" value="ECO:0007669"/>
    <property type="project" value="InterPro"/>
</dbReference>
<evidence type="ECO:0000256" key="8">
    <source>
        <dbReference type="ARBA" id="ARBA00022833"/>
    </source>
</evidence>
<keyword evidence="8" id="KW-0862">Zinc</keyword>
<dbReference type="GO" id="GO:0009360">
    <property type="term" value="C:DNA polymerase III complex"/>
    <property type="evidence" value="ECO:0007669"/>
    <property type="project" value="InterPro"/>
</dbReference>
<dbReference type="GO" id="GO:0046872">
    <property type="term" value="F:metal ion binding"/>
    <property type="evidence" value="ECO:0007669"/>
    <property type="project" value="UniProtKB-KW"/>
</dbReference>
<evidence type="ECO:0000259" key="13">
    <source>
        <dbReference type="SMART" id="SM00382"/>
    </source>
</evidence>
<dbReference type="GO" id="GO:0006261">
    <property type="term" value="P:DNA-templated DNA replication"/>
    <property type="evidence" value="ECO:0007669"/>
    <property type="project" value="TreeGrafter"/>
</dbReference>
<dbReference type="SUPFAM" id="SSF52540">
    <property type="entry name" value="P-loop containing nucleoside triphosphate hydrolases"/>
    <property type="match status" value="1"/>
</dbReference>
<dbReference type="SMART" id="SM00382">
    <property type="entry name" value="AAA"/>
    <property type="match status" value="1"/>
</dbReference>
<dbReference type="NCBIfam" id="NF004046">
    <property type="entry name" value="PRK05563.1"/>
    <property type="match status" value="1"/>
</dbReference>
<evidence type="ECO:0000256" key="10">
    <source>
        <dbReference type="ARBA" id="ARBA00022932"/>
    </source>
</evidence>
<comment type="catalytic activity">
    <reaction evidence="11">
        <text>DNA(n) + a 2'-deoxyribonucleoside 5'-triphosphate = DNA(n+1) + diphosphate</text>
        <dbReference type="Rhea" id="RHEA:22508"/>
        <dbReference type="Rhea" id="RHEA-COMP:17339"/>
        <dbReference type="Rhea" id="RHEA-COMP:17340"/>
        <dbReference type="ChEBI" id="CHEBI:33019"/>
        <dbReference type="ChEBI" id="CHEBI:61560"/>
        <dbReference type="ChEBI" id="CHEBI:173112"/>
        <dbReference type="EC" id="2.7.7.7"/>
    </reaction>
</comment>
<keyword evidence="4 14" id="KW-0548">Nucleotidyltransferase</keyword>
<dbReference type="eggNOG" id="COG2812">
    <property type="taxonomic scope" value="Bacteria"/>
</dbReference>
<dbReference type="Gene3D" id="1.10.8.60">
    <property type="match status" value="1"/>
</dbReference>
<proteinExistence type="inferred from homology"/>
<dbReference type="GO" id="GO:0005524">
    <property type="term" value="F:ATP binding"/>
    <property type="evidence" value="ECO:0007669"/>
    <property type="project" value="UniProtKB-KW"/>
</dbReference>
<dbReference type="InterPro" id="IPR022754">
    <property type="entry name" value="DNA_pol_III_gamma-3"/>
</dbReference>
<evidence type="ECO:0000256" key="7">
    <source>
        <dbReference type="ARBA" id="ARBA00022741"/>
    </source>
</evidence>
<feature type="region of interest" description="Disordered" evidence="12">
    <location>
        <begin position="621"/>
        <end position="713"/>
    </location>
</feature>
<dbReference type="CDD" id="cd00009">
    <property type="entry name" value="AAA"/>
    <property type="match status" value="1"/>
</dbReference>
<dbReference type="InterPro" id="IPR001270">
    <property type="entry name" value="ClpA/B"/>
</dbReference>
<keyword evidence="5" id="KW-0235">DNA replication</keyword>
<feature type="compositionally biased region" description="Low complexity" evidence="12">
    <location>
        <begin position="730"/>
        <end position="739"/>
    </location>
</feature>
<sequence length="922" mass="98580">MAYIALYRKYRPQTFTDVVGQHQVSDTLMRAIREDKVAHAYLFAGPRGTGKTSMAKIFARAINCEHGPTDHPCNECSACKSILSGQSMDVLEIDAASNRGIDEVRALRESVKFMPVEGRKKVFIIDEAHMLTTEAWNALLKTIEEPPAHVMFIFATTEIEKLPVTIVSRCQRYTFRRITSDDIAQRLSYVAEKEGFGLDPAAAQLIAVHADGGLRDALSILDQCAGMATGTITPQVVEELIGLVSKEWIIHFLDALRNGDGPKLLSYIHDALAEGRDATQIMEALIQHVRALLVGKVAPDADELKVYDAFKDEFLAQAESIDFNELNQYVRSAQSIMNDAKQVDNPRTIIEMGLLVLCAKLGSVDESLEDRVYALESSERSERNDLLNRMAQLEQRGPAVATAPAYGANSFGPPGGYANSFVPVDNAAVQNASMSSTQNSTVGTVPPPSGVGMTPPPASVGMTPPPMGTPGSTPPPMNGVGMAPPPMGGVGMAPPSTSSAPERSARNQAKGRSKKGISTQAIISDQILSAQEYRNVQSNVIKYLKDSNRNMTSTVIGQGQLVYVDQSKAVMAFKNTLHLNVMTNEVNLAEAADAFTYTLGYPVHVEIVDALTQVYKDYKKASGSTTQHQVKAPQRPQEPMVDVQKTSGGQPTQMDLTNSSSPQVASYAQGANEKGTQGGQASQGASPQTVTGTAPNGGPTTDEQPSKPDSAAVDAAKAAALAFLAKKTGGAAVSATTGADTSEVGAETSPTGGDVPITSFDGSPSVSVPDGEIPIESLAGSMEGDDIPVHSFDDVPVDDMEESYVSSLDDMPPHPLDSVTVISDDGEVLERPMDSGAHIEVEAVPKSNGGEQQQGTPYQSDDHTMLSQAPIEVAPIDSVTVAREYAWDPEHMTEEERNNPLLAETLEKLSEDHDIIVEVIEE</sequence>
<keyword evidence="3 14" id="KW-0808">Transferase</keyword>
<dbReference type="Gene3D" id="1.20.272.10">
    <property type="match status" value="1"/>
</dbReference>
<dbReference type="Pfam" id="PF12169">
    <property type="entry name" value="DNA_pol3_gamma3"/>
    <property type="match status" value="1"/>
</dbReference>
<keyword evidence="10" id="KW-0239">DNA-directed DNA polymerase</keyword>
<dbReference type="InterPro" id="IPR012763">
    <property type="entry name" value="DNA_pol_III_sug/sutau_N"/>
</dbReference>